<keyword evidence="5 9" id="KW-0067">ATP-binding</keyword>
<evidence type="ECO:0000256" key="2">
    <source>
        <dbReference type="ARBA" id="ARBA00005752"/>
    </source>
</evidence>
<evidence type="ECO:0000256" key="4">
    <source>
        <dbReference type="ARBA" id="ARBA00022741"/>
    </source>
</evidence>
<dbReference type="NCBIfam" id="TIGR01536">
    <property type="entry name" value="asn_synth_AEB"/>
    <property type="match status" value="1"/>
</dbReference>
<sequence>MCGICGYMLLPGRQQPAPPIIERMAEKLHHRGPDGTAFLHRHPVTFGFTRLSIIDLSGGMQPLTNEDNSLMLICNGEIFNYIELREELRQKGHSFKTHTDVEVILHLYEEFGVHFLNRLNGQFAFALYDEKKGQLFCARDHFGIIPFFYTMAGDGFVFGSEIKAILEYPGIKKELDLVALDQVFTFPGLISPRTMFKGIKSLENGHYLLLNRDGQLTDHEYWDLVYPEIGHTDYTYPEHYYVEKLNELIDQSIRLRLRADVPVGCYLSGGLDSSLIASKLMHLTPDVRRYSFSIDFADHSASEADFQRTVANMIESVHSEKLFLESDVIAQLPKTIYHCECPVKESYNTASLTLSRLVRDKDIKVVLSGEGADELFGGYVGYKFDKIRGMMAQASPQPKNGEHALREVLWGNEDFFYEKDYHLFSDEKKQLYASSISNHFHEIDCLQHFIIDKEKIRNREILHQRSYIDYKLRMVDHLVSDHGDRMAMANSVEARYPFLDKHIAEFAYQIPTGLKLKDFQEKHIIREIAKDIVPPRILKREKFGFIAPPSTQLLKKNHEYVNDLLSYDAIKRRGYFNPDTIEALKQRYSEKDFKLNIPFESDLLITVLTFGVFLEQFDL</sequence>
<dbReference type="PROSITE" id="PS51278">
    <property type="entry name" value="GATASE_TYPE_2"/>
    <property type="match status" value="1"/>
</dbReference>
<dbReference type="OrthoDB" id="9763290at2"/>
<feature type="site" description="Important for beta-aspartyl-AMP intermediate formation" evidence="10">
    <location>
        <position position="370"/>
    </location>
</feature>
<dbReference type="EMBL" id="VIWO01000002">
    <property type="protein sequence ID" value="TWF42512.1"/>
    <property type="molecule type" value="Genomic_DNA"/>
</dbReference>
<accession>A0A561PWN0</accession>
<dbReference type="CDD" id="cd01991">
    <property type="entry name" value="Asn_synthase_B_C"/>
    <property type="match status" value="1"/>
</dbReference>
<dbReference type="CDD" id="cd00712">
    <property type="entry name" value="AsnB"/>
    <property type="match status" value="1"/>
</dbReference>
<keyword evidence="8" id="KW-0061">Asparagine biosynthesis</keyword>
<dbReference type="InterPro" id="IPR033738">
    <property type="entry name" value="AsnB_N"/>
</dbReference>
<dbReference type="GO" id="GO:0004066">
    <property type="term" value="F:asparagine synthase (glutamine-hydrolyzing) activity"/>
    <property type="evidence" value="ECO:0007669"/>
    <property type="project" value="UniProtKB-EC"/>
</dbReference>
<dbReference type="Pfam" id="PF13537">
    <property type="entry name" value="GATase_7"/>
    <property type="match status" value="1"/>
</dbReference>
<evidence type="ECO:0000256" key="10">
    <source>
        <dbReference type="PIRSR" id="PIRSR001589-3"/>
    </source>
</evidence>
<dbReference type="InterPro" id="IPR006426">
    <property type="entry name" value="Asn_synth_AEB"/>
</dbReference>
<feature type="binding site" evidence="9">
    <location>
        <begin position="368"/>
        <end position="369"/>
    </location>
    <ligand>
        <name>ATP</name>
        <dbReference type="ChEBI" id="CHEBI:30616"/>
    </ligand>
</feature>
<feature type="binding site" evidence="9">
    <location>
        <position position="100"/>
    </location>
    <ligand>
        <name>L-glutamine</name>
        <dbReference type="ChEBI" id="CHEBI:58359"/>
    </ligand>
</feature>
<comment type="similarity">
    <text evidence="2">Belongs to the asparagine synthetase family.</text>
</comment>
<evidence type="ECO:0000313" key="13">
    <source>
        <dbReference type="Proteomes" id="UP000320811"/>
    </source>
</evidence>
<name>A0A561PWN0_9BACT</name>
<evidence type="ECO:0000256" key="5">
    <source>
        <dbReference type="ARBA" id="ARBA00022840"/>
    </source>
</evidence>
<dbReference type="PANTHER" id="PTHR43284:SF1">
    <property type="entry name" value="ASPARAGINE SYNTHETASE"/>
    <property type="match status" value="1"/>
</dbReference>
<dbReference type="InterPro" id="IPR017932">
    <property type="entry name" value="GATase_2_dom"/>
</dbReference>
<evidence type="ECO:0000259" key="11">
    <source>
        <dbReference type="PROSITE" id="PS51278"/>
    </source>
</evidence>
<dbReference type="SUPFAM" id="SSF52402">
    <property type="entry name" value="Adenine nucleotide alpha hydrolases-like"/>
    <property type="match status" value="1"/>
</dbReference>
<dbReference type="RefSeq" id="WP_145666172.1">
    <property type="nucleotide sequence ID" value="NZ_VIWO01000002.1"/>
</dbReference>
<dbReference type="SUPFAM" id="SSF56235">
    <property type="entry name" value="N-terminal nucleophile aminohydrolases (Ntn hydrolases)"/>
    <property type="match status" value="1"/>
</dbReference>
<organism evidence="12 13">
    <name type="scientific">Chitinophaga polysaccharea</name>
    <dbReference type="NCBI Taxonomy" id="1293035"/>
    <lineage>
        <taxon>Bacteria</taxon>
        <taxon>Pseudomonadati</taxon>
        <taxon>Bacteroidota</taxon>
        <taxon>Chitinophagia</taxon>
        <taxon>Chitinophagales</taxon>
        <taxon>Chitinophagaceae</taxon>
        <taxon>Chitinophaga</taxon>
    </lineage>
</organism>
<proteinExistence type="inferred from homology"/>
<protein>
    <recommendedName>
        <fullName evidence="3">asparagine synthase (glutamine-hydrolyzing)</fullName>
        <ecNumber evidence="3">6.3.5.4</ecNumber>
    </recommendedName>
</protein>
<keyword evidence="8" id="KW-0028">Amino-acid biosynthesis</keyword>
<dbReference type="GO" id="GO:0005524">
    <property type="term" value="F:ATP binding"/>
    <property type="evidence" value="ECO:0007669"/>
    <property type="project" value="UniProtKB-KW"/>
</dbReference>
<dbReference type="PANTHER" id="PTHR43284">
    <property type="entry name" value="ASPARAGINE SYNTHETASE (GLUTAMINE-HYDROLYZING)"/>
    <property type="match status" value="1"/>
</dbReference>
<dbReference type="InterPro" id="IPR014729">
    <property type="entry name" value="Rossmann-like_a/b/a_fold"/>
</dbReference>
<dbReference type="InterPro" id="IPR051786">
    <property type="entry name" value="ASN_synthetase/amidase"/>
</dbReference>
<dbReference type="Pfam" id="PF00733">
    <property type="entry name" value="Asn_synthase"/>
    <property type="match status" value="1"/>
</dbReference>
<dbReference type="Gene3D" id="3.40.50.620">
    <property type="entry name" value="HUPs"/>
    <property type="match status" value="1"/>
</dbReference>
<keyword evidence="6 8" id="KW-0315">Glutamine amidotransferase</keyword>
<evidence type="ECO:0000256" key="7">
    <source>
        <dbReference type="ARBA" id="ARBA00048741"/>
    </source>
</evidence>
<comment type="caution">
    <text evidence="12">The sequence shown here is derived from an EMBL/GenBank/DDBJ whole genome shotgun (WGS) entry which is preliminary data.</text>
</comment>
<dbReference type="InterPro" id="IPR029055">
    <property type="entry name" value="Ntn_hydrolases_N"/>
</dbReference>
<feature type="domain" description="Glutamine amidotransferase type-2" evidence="11">
    <location>
        <begin position="2"/>
        <end position="213"/>
    </location>
</feature>
<comment type="pathway">
    <text evidence="1">Amino-acid biosynthesis; L-asparagine biosynthesis; L-asparagine from L-aspartate (L-Gln route): step 1/1.</text>
</comment>
<reference evidence="12 13" key="1">
    <citation type="submission" date="2019-06" db="EMBL/GenBank/DDBJ databases">
        <title>Sorghum-associated microbial communities from plants grown in Nebraska, USA.</title>
        <authorList>
            <person name="Schachtman D."/>
        </authorList>
    </citation>
    <scope>NUCLEOTIDE SEQUENCE [LARGE SCALE GENOMIC DNA]</scope>
    <source>
        <strain evidence="12 13">1209</strain>
    </source>
</reference>
<dbReference type="GO" id="GO:0005829">
    <property type="term" value="C:cytosol"/>
    <property type="evidence" value="ECO:0007669"/>
    <property type="project" value="TreeGrafter"/>
</dbReference>
<evidence type="ECO:0000256" key="6">
    <source>
        <dbReference type="ARBA" id="ARBA00022962"/>
    </source>
</evidence>
<feature type="binding site" evidence="9">
    <location>
        <position position="294"/>
    </location>
    <ligand>
        <name>ATP</name>
        <dbReference type="ChEBI" id="CHEBI:30616"/>
    </ligand>
</feature>
<dbReference type="Gene3D" id="3.60.20.10">
    <property type="entry name" value="Glutamine Phosphoribosylpyrophosphate, subunit 1, domain 1"/>
    <property type="match status" value="1"/>
</dbReference>
<evidence type="ECO:0000256" key="8">
    <source>
        <dbReference type="PIRSR" id="PIRSR001589-1"/>
    </source>
</evidence>
<evidence type="ECO:0000256" key="9">
    <source>
        <dbReference type="PIRSR" id="PIRSR001589-2"/>
    </source>
</evidence>
<evidence type="ECO:0000313" key="12">
    <source>
        <dbReference type="EMBL" id="TWF42512.1"/>
    </source>
</evidence>
<dbReference type="EC" id="6.3.5.4" evidence="3"/>
<dbReference type="Proteomes" id="UP000320811">
    <property type="component" value="Unassembled WGS sequence"/>
</dbReference>
<dbReference type="GO" id="GO:0006529">
    <property type="term" value="P:asparagine biosynthetic process"/>
    <property type="evidence" value="ECO:0007669"/>
    <property type="project" value="UniProtKB-KW"/>
</dbReference>
<evidence type="ECO:0000256" key="1">
    <source>
        <dbReference type="ARBA" id="ARBA00005187"/>
    </source>
</evidence>
<keyword evidence="4 9" id="KW-0547">Nucleotide-binding</keyword>
<feature type="active site" description="For GATase activity" evidence="8">
    <location>
        <position position="2"/>
    </location>
</feature>
<dbReference type="PIRSF" id="PIRSF001589">
    <property type="entry name" value="Asn_synthetase_glu-h"/>
    <property type="match status" value="1"/>
</dbReference>
<dbReference type="InterPro" id="IPR001962">
    <property type="entry name" value="Asn_synthase"/>
</dbReference>
<keyword evidence="13" id="KW-1185">Reference proteome</keyword>
<evidence type="ECO:0000256" key="3">
    <source>
        <dbReference type="ARBA" id="ARBA00012737"/>
    </source>
</evidence>
<dbReference type="AlphaFoldDB" id="A0A561PWN0"/>
<gene>
    <name evidence="12" type="ORF">FHW36_102270</name>
</gene>
<comment type="catalytic activity">
    <reaction evidence="7">
        <text>L-aspartate + L-glutamine + ATP + H2O = L-asparagine + L-glutamate + AMP + diphosphate + H(+)</text>
        <dbReference type="Rhea" id="RHEA:12228"/>
        <dbReference type="ChEBI" id="CHEBI:15377"/>
        <dbReference type="ChEBI" id="CHEBI:15378"/>
        <dbReference type="ChEBI" id="CHEBI:29985"/>
        <dbReference type="ChEBI" id="CHEBI:29991"/>
        <dbReference type="ChEBI" id="CHEBI:30616"/>
        <dbReference type="ChEBI" id="CHEBI:33019"/>
        <dbReference type="ChEBI" id="CHEBI:58048"/>
        <dbReference type="ChEBI" id="CHEBI:58359"/>
        <dbReference type="ChEBI" id="CHEBI:456215"/>
        <dbReference type="EC" id="6.3.5.4"/>
    </reaction>
</comment>